<evidence type="ECO:0000313" key="3">
    <source>
        <dbReference type="WBParaSite" id="PSU_v2.g14744.t1"/>
    </source>
</evidence>
<dbReference type="WBParaSite" id="PSU_v2.g14744.t1">
    <property type="protein sequence ID" value="PSU_v2.g14744.t1"/>
    <property type="gene ID" value="PSU_v2.g14744"/>
</dbReference>
<dbReference type="Proteomes" id="UP000887577">
    <property type="component" value="Unplaced"/>
</dbReference>
<sequence>MITDNSTLIPATDGSSENGEDEQNLSGPSPQELRLPKSLEPIWYNLTMRINVPGFVPIAPEKNLTFSAAMIIKLFVKEATKRIELNAITLNLSNNTDDYSILIEGLKVATNQTLPSNEDPDHSPLSSREDLNSTILAAVIERTKRETHVRLDSKIKITKIILNETLEKVNF</sequence>
<name>A0A914Y669_9BILA</name>
<organism evidence="2 3">
    <name type="scientific">Panagrolaimus superbus</name>
    <dbReference type="NCBI Taxonomy" id="310955"/>
    <lineage>
        <taxon>Eukaryota</taxon>
        <taxon>Metazoa</taxon>
        <taxon>Ecdysozoa</taxon>
        <taxon>Nematoda</taxon>
        <taxon>Chromadorea</taxon>
        <taxon>Rhabditida</taxon>
        <taxon>Tylenchina</taxon>
        <taxon>Panagrolaimomorpha</taxon>
        <taxon>Panagrolaimoidea</taxon>
        <taxon>Panagrolaimidae</taxon>
        <taxon>Panagrolaimus</taxon>
    </lineage>
</organism>
<proteinExistence type="predicted"/>
<protein>
    <submittedName>
        <fullName evidence="3">Uncharacterized protein</fullName>
    </submittedName>
</protein>
<feature type="region of interest" description="Disordered" evidence="1">
    <location>
        <begin position="1"/>
        <end position="33"/>
    </location>
</feature>
<keyword evidence="2" id="KW-1185">Reference proteome</keyword>
<reference evidence="3" key="1">
    <citation type="submission" date="2022-11" db="UniProtKB">
        <authorList>
            <consortium name="WormBaseParasite"/>
        </authorList>
    </citation>
    <scope>IDENTIFICATION</scope>
</reference>
<accession>A0A914Y669</accession>
<dbReference type="AlphaFoldDB" id="A0A914Y669"/>
<feature type="compositionally biased region" description="Polar residues" evidence="1">
    <location>
        <begin position="1"/>
        <end position="17"/>
    </location>
</feature>
<dbReference type="Gene3D" id="2.60.40.1730">
    <property type="entry name" value="tricorn interacting facor f3 domain"/>
    <property type="match status" value="1"/>
</dbReference>
<dbReference type="InterPro" id="IPR042097">
    <property type="entry name" value="Aminopeptidase_N-like_N_sf"/>
</dbReference>
<evidence type="ECO:0000313" key="2">
    <source>
        <dbReference type="Proteomes" id="UP000887577"/>
    </source>
</evidence>
<evidence type="ECO:0000256" key="1">
    <source>
        <dbReference type="SAM" id="MobiDB-lite"/>
    </source>
</evidence>